<keyword evidence="10 18" id="KW-0812">Transmembrane</keyword>
<evidence type="ECO:0000256" key="5">
    <source>
        <dbReference type="ARBA" id="ARBA00022448"/>
    </source>
</evidence>
<proteinExistence type="predicted"/>
<reference evidence="19 20" key="1">
    <citation type="submission" date="2010-12" db="EMBL/GenBank/DDBJ databases">
        <authorList>
            <person name="Muzny D."/>
            <person name="Qin X."/>
            <person name="Deng J."/>
            <person name="Jiang H."/>
            <person name="Liu Y."/>
            <person name="Qu J."/>
            <person name="Song X.-Z."/>
            <person name="Zhang L."/>
            <person name="Thornton R."/>
            <person name="Coyle M."/>
            <person name="Francisco L."/>
            <person name="Jackson L."/>
            <person name="Javaid M."/>
            <person name="Korchina V."/>
            <person name="Kovar C."/>
            <person name="Mata R."/>
            <person name="Mathew T."/>
            <person name="Ngo R."/>
            <person name="Nguyen L."/>
            <person name="Nguyen N."/>
            <person name="Okwuonu G."/>
            <person name="Ongeri F."/>
            <person name="Pham C."/>
            <person name="Simmons D."/>
            <person name="Wilczek-Boney K."/>
            <person name="Hale W."/>
            <person name="Jakkamsetti A."/>
            <person name="Pham P."/>
            <person name="Ruth R."/>
            <person name="San Lucas F."/>
            <person name="Warren J."/>
            <person name="Zhang J."/>
            <person name="Zhao Z."/>
            <person name="Zhou C."/>
            <person name="Zhu D."/>
            <person name="Lee S."/>
            <person name="Bess C."/>
            <person name="Blankenburg K."/>
            <person name="Forbes L."/>
            <person name="Fu Q."/>
            <person name="Gubbala S."/>
            <person name="Hirani K."/>
            <person name="Jayaseelan J.C."/>
            <person name="Lara F."/>
            <person name="Munidasa M."/>
            <person name="Palculict T."/>
            <person name="Patil S."/>
            <person name="Pu L.-L."/>
            <person name="Saada N."/>
            <person name="Tang L."/>
            <person name="Weissenberger G."/>
            <person name="Zhu Y."/>
            <person name="Hemphill L."/>
            <person name="Shang Y."/>
            <person name="Youmans B."/>
            <person name="Ayvaz T."/>
            <person name="Ross M."/>
            <person name="Santibanez J."/>
            <person name="Aqrawi P."/>
            <person name="Gross S."/>
            <person name="Joshi V."/>
            <person name="Fowler G."/>
            <person name="Nazareth L."/>
            <person name="Reid J."/>
            <person name="Worley K."/>
            <person name="Petrosino J."/>
            <person name="Highlander S."/>
            <person name="Gibbs R."/>
        </authorList>
    </citation>
    <scope>NUCLEOTIDE SEQUENCE [LARGE SCALE GENOMIC DNA]</scope>
    <source>
        <strain evidence="19 20">ATCC 51599</strain>
    </source>
</reference>
<keyword evidence="11 17" id="KW-0479">Metal-binding</keyword>
<dbReference type="GO" id="GO:0005886">
    <property type="term" value="C:plasma membrane"/>
    <property type="evidence" value="ECO:0007669"/>
    <property type="project" value="UniProtKB-SubCell"/>
</dbReference>
<dbReference type="EMBL" id="AEQP01000003">
    <property type="protein sequence ID" value="EFV95308.1"/>
    <property type="molecule type" value="Genomic_DNA"/>
</dbReference>
<keyword evidence="13 18" id="KW-1133">Transmembrane helix</keyword>
<feature type="binding site" description="axial binding residue" evidence="17">
    <location>
        <position position="72"/>
    </location>
    <ligand>
        <name>heme</name>
        <dbReference type="ChEBI" id="CHEBI:30413"/>
        <note>ligand shared with second transmembrane subunit</note>
    </ligand>
    <ligandPart>
        <name>Fe</name>
        <dbReference type="ChEBI" id="CHEBI:18248"/>
    </ligandPart>
</feature>
<keyword evidence="6" id="KW-1003">Cell membrane</keyword>
<dbReference type="UniPathway" id="UPA00223"/>
<dbReference type="InterPro" id="IPR000701">
    <property type="entry name" value="SuccDH_FuR_B_TM-su"/>
</dbReference>
<evidence type="ECO:0000256" key="10">
    <source>
        <dbReference type="ARBA" id="ARBA00022692"/>
    </source>
</evidence>
<dbReference type="Pfam" id="PF01127">
    <property type="entry name" value="Sdh_cyt"/>
    <property type="match status" value="1"/>
</dbReference>
<evidence type="ECO:0000313" key="20">
    <source>
        <dbReference type="Proteomes" id="UP000011021"/>
    </source>
</evidence>
<keyword evidence="8" id="KW-0816">Tricarboxylic acid cycle</keyword>
<evidence type="ECO:0000256" key="14">
    <source>
        <dbReference type="ARBA" id="ARBA00023004"/>
    </source>
</evidence>
<evidence type="ECO:0000256" key="12">
    <source>
        <dbReference type="ARBA" id="ARBA00022982"/>
    </source>
</evidence>
<evidence type="ECO:0000256" key="4">
    <source>
        <dbReference type="ARBA" id="ARBA00019425"/>
    </source>
</evidence>
<dbReference type="InterPro" id="IPR014312">
    <property type="entry name" value="Succ_DH_anchor"/>
</dbReference>
<keyword evidence="7" id="KW-0997">Cell inner membrane</keyword>
<comment type="cofactor">
    <cofactor evidence="17">
        <name>heme</name>
        <dbReference type="ChEBI" id="CHEBI:30413"/>
    </cofactor>
    <text evidence="17">The heme is bound between the two transmembrane subunits.</text>
</comment>
<dbReference type="GO" id="GO:0009055">
    <property type="term" value="F:electron transfer activity"/>
    <property type="evidence" value="ECO:0007669"/>
    <property type="project" value="TreeGrafter"/>
</dbReference>
<dbReference type="STRING" id="887898.HMPREF0551_0796"/>
<sequence>MTIQRIVSGAHYGLRDWLAQRITGLIMALYTIFLLCSVCTLPQLDYISWSQLFQGQFMKVATMVAVLALIYHAWVGIRDLYMDYLKNTLVRLVLEVGTLVLLTGYAFWAAFILWRA</sequence>
<dbReference type="AlphaFoldDB" id="E7RWD3"/>
<feature type="transmembrane region" description="Helical" evidence="18">
    <location>
        <begin position="89"/>
        <end position="114"/>
    </location>
</feature>
<gene>
    <name evidence="19" type="primary">sdhD</name>
    <name evidence="19" type="ORF">HMPREF0551_0796</name>
</gene>
<dbReference type="NCBIfam" id="TIGR02968">
    <property type="entry name" value="succ_dehyd_anc"/>
    <property type="match status" value="1"/>
</dbReference>
<name>E7RWD3_9BURK</name>
<evidence type="ECO:0000256" key="3">
    <source>
        <dbReference type="ARBA" id="ARBA00005163"/>
    </source>
</evidence>
<evidence type="ECO:0000256" key="8">
    <source>
        <dbReference type="ARBA" id="ARBA00022532"/>
    </source>
</evidence>
<organism evidence="19 20">
    <name type="scientific">Lautropia mirabilis ATCC 51599</name>
    <dbReference type="NCBI Taxonomy" id="887898"/>
    <lineage>
        <taxon>Bacteria</taxon>
        <taxon>Pseudomonadati</taxon>
        <taxon>Pseudomonadota</taxon>
        <taxon>Betaproteobacteria</taxon>
        <taxon>Burkholderiales</taxon>
        <taxon>Burkholderiaceae</taxon>
        <taxon>Lautropia</taxon>
    </lineage>
</organism>
<comment type="pathway">
    <text evidence="3">Carbohydrate metabolism; tricarboxylic acid cycle.</text>
</comment>
<accession>E7RWD3</accession>
<dbReference type="PIRSF" id="PIRSF000169">
    <property type="entry name" value="SDH_D"/>
    <property type="match status" value="1"/>
</dbReference>
<keyword evidence="14 17" id="KW-0408">Iron</keyword>
<evidence type="ECO:0000313" key="19">
    <source>
        <dbReference type="EMBL" id="EFV95308.1"/>
    </source>
</evidence>
<dbReference type="Proteomes" id="UP000011021">
    <property type="component" value="Unassembled WGS sequence"/>
</dbReference>
<dbReference type="HOGENOM" id="CLU_151315_2_1_4"/>
<keyword evidence="12" id="KW-0249">Electron transport</keyword>
<dbReference type="CDD" id="cd03494">
    <property type="entry name" value="SQR_TypeC_SdhD"/>
    <property type="match status" value="1"/>
</dbReference>
<dbReference type="eggNOG" id="COG2142">
    <property type="taxonomic scope" value="Bacteria"/>
</dbReference>
<evidence type="ECO:0000256" key="11">
    <source>
        <dbReference type="ARBA" id="ARBA00022723"/>
    </source>
</evidence>
<dbReference type="SUPFAM" id="SSF81343">
    <property type="entry name" value="Fumarate reductase respiratory complex transmembrane subunits"/>
    <property type="match status" value="1"/>
</dbReference>
<keyword evidence="5" id="KW-0813">Transport</keyword>
<dbReference type="GO" id="GO:0046872">
    <property type="term" value="F:metal ion binding"/>
    <property type="evidence" value="ECO:0007669"/>
    <property type="project" value="UniProtKB-KW"/>
</dbReference>
<evidence type="ECO:0000256" key="13">
    <source>
        <dbReference type="ARBA" id="ARBA00022989"/>
    </source>
</evidence>
<evidence type="ECO:0000256" key="1">
    <source>
        <dbReference type="ARBA" id="ARBA00004050"/>
    </source>
</evidence>
<evidence type="ECO:0000256" key="18">
    <source>
        <dbReference type="SAM" id="Phobius"/>
    </source>
</evidence>
<evidence type="ECO:0000256" key="2">
    <source>
        <dbReference type="ARBA" id="ARBA00004429"/>
    </source>
</evidence>
<comment type="caution">
    <text evidence="19">The sequence shown here is derived from an EMBL/GenBank/DDBJ whole genome shotgun (WGS) entry which is preliminary data.</text>
</comment>
<feature type="transmembrane region" description="Helical" evidence="18">
    <location>
        <begin position="56"/>
        <end position="77"/>
    </location>
</feature>
<keyword evidence="15 18" id="KW-0472">Membrane</keyword>
<evidence type="ECO:0000256" key="9">
    <source>
        <dbReference type="ARBA" id="ARBA00022617"/>
    </source>
</evidence>
<comment type="subcellular location">
    <subcellularLocation>
        <location evidence="2">Cell inner membrane</location>
        <topology evidence="2">Multi-pass membrane protein</topology>
    </subcellularLocation>
</comment>
<evidence type="ECO:0000256" key="15">
    <source>
        <dbReference type="ARBA" id="ARBA00023136"/>
    </source>
</evidence>
<evidence type="ECO:0000256" key="17">
    <source>
        <dbReference type="PIRSR" id="PIRSR000169-2"/>
    </source>
</evidence>
<comment type="function">
    <text evidence="1">Membrane-anchoring subunit of succinate dehydrogenase (SDH).</text>
</comment>
<evidence type="ECO:0000256" key="7">
    <source>
        <dbReference type="ARBA" id="ARBA00022519"/>
    </source>
</evidence>
<keyword evidence="9 17" id="KW-0349">Heme</keyword>
<protein>
    <recommendedName>
        <fullName evidence="4">Succinate dehydrogenase hydrophobic membrane anchor subunit</fullName>
    </recommendedName>
</protein>
<dbReference type="Gene3D" id="1.20.1300.10">
    <property type="entry name" value="Fumarate reductase/succinate dehydrogenase, transmembrane subunit"/>
    <property type="match status" value="1"/>
</dbReference>
<feature type="transmembrane region" description="Helical" evidence="18">
    <location>
        <begin position="21"/>
        <end position="44"/>
    </location>
</feature>
<evidence type="ECO:0000256" key="6">
    <source>
        <dbReference type="ARBA" id="ARBA00022475"/>
    </source>
</evidence>
<dbReference type="GO" id="GO:0017004">
    <property type="term" value="P:cytochrome complex assembly"/>
    <property type="evidence" value="ECO:0007669"/>
    <property type="project" value="TreeGrafter"/>
</dbReference>
<dbReference type="GO" id="GO:0006099">
    <property type="term" value="P:tricarboxylic acid cycle"/>
    <property type="evidence" value="ECO:0007669"/>
    <property type="project" value="UniProtKB-UniPathway"/>
</dbReference>
<evidence type="ECO:0000256" key="16">
    <source>
        <dbReference type="PIRSR" id="PIRSR000169-1"/>
    </source>
</evidence>
<dbReference type="RefSeq" id="WP_005672956.1">
    <property type="nucleotide sequence ID" value="NZ_CP146288.1"/>
</dbReference>
<feature type="binding site" evidence="16">
    <location>
        <position position="84"/>
    </location>
    <ligand>
        <name>a ubiquinone</name>
        <dbReference type="ChEBI" id="CHEBI:16389"/>
    </ligand>
</feature>
<dbReference type="InterPro" id="IPR034804">
    <property type="entry name" value="SQR/QFR_C/D"/>
</dbReference>
<dbReference type="PANTHER" id="PTHR38689:SF1">
    <property type="entry name" value="SUCCINATE DEHYDROGENASE HYDROPHOBIC MEMBRANE ANCHOR SUBUNIT"/>
    <property type="match status" value="1"/>
</dbReference>
<keyword evidence="20" id="KW-1185">Reference proteome</keyword>
<dbReference type="PANTHER" id="PTHR38689">
    <property type="entry name" value="SUCCINATE DEHYDROGENASE HYDROPHOBIC MEMBRANE ANCHOR SUBUNIT"/>
    <property type="match status" value="1"/>
</dbReference>
<dbReference type="GO" id="GO:0020037">
    <property type="term" value="F:heme binding"/>
    <property type="evidence" value="ECO:0007669"/>
    <property type="project" value="InterPro"/>
</dbReference>